<protein>
    <recommendedName>
        <fullName evidence="3">DUF1279 domain-containing protein</fullName>
    </recommendedName>
</protein>
<feature type="transmembrane region" description="Helical" evidence="2">
    <location>
        <begin position="57"/>
        <end position="80"/>
    </location>
</feature>
<dbReference type="GO" id="GO:0005739">
    <property type="term" value="C:mitochondrion"/>
    <property type="evidence" value="ECO:0007669"/>
    <property type="project" value="TreeGrafter"/>
</dbReference>
<dbReference type="InterPro" id="IPR009688">
    <property type="entry name" value="FAM210A/B-like_dom"/>
</dbReference>
<dbReference type="OrthoDB" id="426386at2759"/>
<evidence type="ECO:0000256" key="1">
    <source>
        <dbReference type="SAM" id="MobiDB-lite"/>
    </source>
</evidence>
<dbReference type="PANTHER" id="PTHR21377:SF0">
    <property type="entry name" value="PROTEIN FAM210B, MITOCHONDRIAL"/>
    <property type="match status" value="1"/>
</dbReference>
<dbReference type="EMBL" id="CP064812">
    <property type="protein sequence ID" value="QPG73631.1"/>
    <property type="molecule type" value="Genomic_DNA"/>
</dbReference>
<dbReference type="PANTHER" id="PTHR21377">
    <property type="entry name" value="PROTEIN FAM210B, MITOCHONDRIAL"/>
    <property type="match status" value="1"/>
</dbReference>
<proteinExistence type="predicted"/>
<dbReference type="Pfam" id="PF06916">
    <property type="entry name" value="FAM210A-B_dom"/>
    <property type="match status" value="1"/>
</dbReference>
<keyword evidence="2" id="KW-0812">Transmembrane</keyword>
<accession>A0A875RWI4</accession>
<gene>
    <name evidence="4" type="ORF">FOA43_000943</name>
</gene>
<feature type="domain" description="DUF1279" evidence="3">
    <location>
        <begin position="49"/>
        <end position="156"/>
    </location>
</feature>
<dbReference type="GeneID" id="62194344"/>
<dbReference type="InterPro" id="IPR045866">
    <property type="entry name" value="FAM210A/B-like"/>
</dbReference>
<dbReference type="Proteomes" id="UP000662931">
    <property type="component" value="Chromosome 1"/>
</dbReference>
<reference evidence="4" key="1">
    <citation type="submission" date="2020-10" db="EMBL/GenBank/DDBJ databases">
        <authorList>
            <person name="Roach M.J.R."/>
        </authorList>
    </citation>
    <scope>NUCLEOTIDE SEQUENCE</scope>
    <source>
        <strain evidence="4">CBS 1945</strain>
    </source>
</reference>
<dbReference type="RefSeq" id="XP_038777196.1">
    <property type="nucleotide sequence ID" value="XM_038921268.1"/>
</dbReference>
<evidence type="ECO:0000259" key="3">
    <source>
        <dbReference type="Pfam" id="PF06916"/>
    </source>
</evidence>
<evidence type="ECO:0000313" key="4">
    <source>
        <dbReference type="EMBL" id="QPG73631.1"/>
    </source>
</evidence>
<keyword evidence="5" id="KW-1185">Reference proteome</keyword>
<dbReference type="KEGG" id="bnn:FOA43_000943"/>
<evidence type="ECO:0000256" key="2">
    <source>
        <dbReference type="SAM" id="Phobius"/>
    </source>
</evidence>
<sequence length="211" mass="23268">MLACLARPIYSAGLREGSALHQAAFRRSLGLRFISSAKPPLTKQSSSTRLKKLIQKYGYVGLGVYVGIAIIDLPLCYLLVHSSGEDQIRDLQDKFLVWIGWKNNGGDRRSESAPSQSVSKLPDDKSSTFWTELAVAYALHKLLIVVRLPLTAAVTPAVVKRLLKMGFKMGNINSSTVKATLKTSIEKGKYDPTASNPKFGKPPTKGQRWFF</sequence>
<evidence type="ECO:0000313" key="5">
    <source>
        <dbReference type="Proteomes" id="UP000662931"/>
    </source>
</evidence>
<keyword evidence="2" id="KW-1133">Transmembrane helix</keyword>
<dbReference type="AlphaFoldDB" id="A0A875RWI4"/>
<feature type="region of interest" description="Disordered" evidence="1">
    <location>
        <begin position="192"/>
        <end position="211"/>
    </location>
</feature>
<keyword evidence="2" id="KW-0472">Membrane</keyword>
<organism evidence="4 5">
    <name type="scientific">Eeniella nana</name>
    <name type="common">Yeast</name>
    <name type="synonym">Brettanomyces nanus</name>
    <dbReference type="NCBI Taxonomy" id="13502"/>
    <lineage>
        <taxon>Eukaryota</taxon>
        <taxon>Fungi</taxon>
        <taxon>Dikarya</taxon>
        <taxon>Ascomycota</taxon>
        <taxon>Saccharomycotina</taxon>
        <taxon>Pichiomycetes</taxon>
        <taxon>Pichiales</taxon>
        <taxon>Pichiaceae</taxon>
        <taxon>Brettanomyces</taxon>
    </lineage>
</organism>
<name>A0A875RWI4_EENNA</name>